<organism evidence="2 3">
    <name type="scientific">Campylobacter gracilis RM3268</name>
    <dbReference type="NCBI Taxonomy" id="553220"/>
    <lineage>
        <taxon>Bacteria</taxon>
        <taxon>Pseudomonadati</taxon>
        <taxon>Campylobacterota</taxon>
        <taxon>Epsilonproteobacteria</taxon>
        <taxon>Campylobacterales</taxon>
        <taxon>Campylobacteraceae</taxon>
        <taxon>Campylobacter</taxon>
    </lineage>
</organism>
<dbReference type="AlphaFoldDB" id="C8PFS9"/>
<evidence type="ECO:0000313" key="3">
    <source>
        <dbReference type="Proteomes" id="UP000005709"/>
    </source>
</evidence>
<reference evidence="2 3" key="1">
    <citation type="submission" date="2009-07" db="EMBL/GenBank/DDBJ databases">
        <authorList>
            <person name="Madupu R."/>
            <person name="Sebastian Y."/>
            <person name="Durkin A.S."/>
            <person name="Torralba M."/>
            <person name="Methe B."/>
            <person name="Sutton G.G."/>
            <person name="Strausberg R.L."/>
            <person name="Nelson K.E."/>
        </authorList>
    </citation>
    <scope>NUCLEOTIDE SEQUENCE [LARGE SCALE GENOMIC DNA]</scope>
    <source>
        <strain evidence="2 3">RM3268</strain>
    </source>
</reference>
<accession>C8PFS9</accession>
<dbReference type="Proteomes" id="UP000005709">
    <property type="component" value="Unassembled WGS sequence"/>
</dbReference>
<keyword evidence="3" id="KW-1185">Reference proteome</keyword>
<proteinExistence type="predicted"/>
<name>C8PFS9_9BACT</name>
<evidence type="ECO:0000256" key="1">
    <source>
        <dbReference type="SAM" id="MobiDB-lite"/>
    </source>
</evidence>
<comment type="caution">
    <text evidence="2">The sequence shown here is derived from an EMBL/GenBank/DDBJ whole genome shotgun (WGS) entry which is preliminary data.</text>
</comment>
<sequence>MGDRLARQNFTKRFAKNRKGAQLSGAIAAKGGKSYARNRKRR</sequence>
<gene>
    <name evidence="2" type="ORF">CAMGR0001_0721</name>
</gene>
<feature type="region of interest" description="Disordered" evidence="1">
    <location>
        <begin position="13"/>
        <end position="42"/>
    </location>
</feature>
<evidence type="ECO:0000313" key="2">
    <source>
        <dbReference type="EMBL" id="EEV17967.1"/>
    </source>
</evidence>
<protein>
    <submittedName>
        <fullName evidence="2">Uncharacterized protein</fullName>
    </submittedName>
</protein>
<dbReference type="EMBL" id="ACYG01000019">
    <property type="protein sequence ID" value="EEV17967.1"/>
    <property type="molecule type" value="Genomic_DNA"/>
</dbReference>